<dbReference type="GO" id="GO:0008168">
    <property type="term" value="F:methyltransferase activity"/>
    <property type="evidence" value="ECO:0007669"/>
    <property type="project" value="UniProtKB-KW"/>
</dbReference>
<dbReference type="GO" id="GO:0015940">
    <property type="term" value="P:pantothenate biosynthetic process"/>
    <property type="evidence" value="ECO:0007669"/>
    <property type="project" value="UniProtKB-UniRule"/>
</dbReference>
<dbReference type="KEGG" id="pht:BLM14_11565"/>
<dbReference type="AlphaFoldDB" id="A0A2N9W3K3"/>
<keyword evidence="7 10" id="KW-0460">Magnesium</keyword>
<feature type="binding site" evidence="7 9">
    <location>
        <position position="118"/>
    </location>
    <ligand>
        <name>3-methyl-2-oxobutanoate</name>
        <dbReference type="ChEBI" id="CHEBI:11851"/>
    </ligand>
</feature>
<evidence type="ECO:0000256" key="8">
    <source>
        <dbReference type="PIRSR" id="PIRSR000388-1"/>
    </source>
</evidence>
<evidence type="ECO:0000256" key="9">
    <source>
        <dbReference type="PIRSR" id="PIRSR000388-2"/>
    </source>
</evidence>
<accession>A0A2N9W3K3</accession>
<evidence type="ECO:0000256" key="2">
    <source>
        <dbReference type="ARBA" id="ARBA00008676"/>
    </source>
</evidence>
<dbReference type="RefSeq" id="WP_099999523.1">
    <property type="nucleotide sequence ID" value="NZ_CP017940.1"/>
</dbReference>
<comment type="function">
    <text evidence="6 7">Catalyzes the reversible reaction in which hydroxymethyl group from 5,10-methylenetetrahydrofolate is transferred onto alpha-ketoisovalerate to form ketopantoate.</text>
</comment>
<evidence type="ECO:0000256" key="3">
    <source>
        <dbReference type="ARBA" id="ARBA00011424"/>
    </source>
</evidence>
<evidence type="ECO:0000256" key="1">
    <source>
        <dbReference type="ARBA" id="ARBA00005033"/>
    </source>
</evidence>
<comment type="subunit">
    <text evidence="3 7">Homodecamer; pentamer of dimers.</text>
</comment>
<dbReference type="CDD" id="cd06557">
    <property type="entry name" value="KPHMT-like"/>
    <property type="match status" value="1"/>
</dbReference>
<dbReference type="SUPFAM" id="SSF51621">
    <property type="entry name" value="Phosphoenolpyruvate/pyruvate domain"/>
    <property type="match status" value="1"/>
</dbReference>
<dbReference type="EC" id="2.1.2.11" evidence="7"/>
<gene>
    <name evidence="7" type="primary">panB</name>
    <name evidence="11" type="ORF">B5P45_00490</name>
</gene>
<dbReference type="NCBIfam" id="NF001452">
    <property type="entry name" value="PRK00311.1"/>
    <property type="match status" value="1"/>
</dbReference>
<dbReference type="PIRSF" id="PIRSF000388">
    <property type="entry name" value="Pantoate_hydroxy_MeTrfase"/>
    <property type="match status" value="1"/>
</dbReference>
<dbReference type="InterPro" id="IPR040442">
    <property type="entry name" value="Pyrv_kinase-like_dom_sf"/>
</dbReference>
<dbReference type="NCBIfam" id="TIGR00222">
    <property type="entry name" value="panB"/>
    <property type="match status" value="1"/>
</dbReference>
<dbReference type="GO" id="GO:0005737">
    <property type="term" value="C:cytoplasm"/>
    <property type="evidence" value="ECO:0007669"/>
    <property type="project" value="UniProtKB-SubCell"/>
</dbReference>
<dbReference type="InterPro" id="IPR003700">
    <property type="entry name" value="Pantoate_hydroxy_MeTrfase"/>
</dbReference>
<reference evidence="11 12" key="1">
    <citation type="journal article" date="2017" name="Int J Environ Stud">
        <title>Does the Miocene-Pliocene relict legume Oxytropis triphylla form nitrogen-fixing nodules with a combination of bacterial strains?</title>
        <authorList>
            <person name="Safronova V."/>
            <person name="Belimov A."/>
            <person name="Sazanova A."/>
            <person name="Kuznetsova I."/>
            <person name="Popova J."/>
            <person name="Andronov E."/>
            <person name="Verkhozina A."/>
            <person name="Tikhonovich I."/>
        </authorList>
    </citation>
    <scope>NUCLEOTIDE SEQUENCE [LARGE SCALE GENOMIC DNA]</scope>
    <source>
        <strain evidence="11 12">Tri-38</strain>
    </source>
</reference>
<comment type="subcellular location">
    <subcellularLocation>
        <location evidence="7">Cytoplasm</location>
    </subcellularLocation>
</comment>
<feature type="binding site" evidence="7 9">
    <location>
        <position position="88"/>
    </location>
    <ligand>
        <name>3-methyl-2-oxobutanoate</name>
        <dbReference type="ChEBI" id="CHEBI:11851"/>
    </ligand>
</feature>
<feature type="active site" description="Proton acceptor" evidence="7 8">
    <location>
        <position position="187"/>
    </location>
</feature>
<dbReference type="Gene3D" id="3.20.20.60">
    <property type="entry name" value="Phosphoenolpyruvate-binding domains"/>
    <property type="match status" value="1"/>
</dbReference>
<dbReference type="OrthoDB" id="9781789at2"/>
<keyword evidence="7 10" id="KW-0479">Metal-binding</keyword>
<protein>
    <recommendedName>
        <fullName evidence="7">3-methyl-2-oxobutanoate hydroxymethyltransferase</fullName>
        <ecNumber evidence="7">2.1.2.11</ecNumber>
    </recommendedName>
    <alternativeName>
        <fullName evidence="7">Ketopantoate hydroxymethyltransferase</fullName>
        <shortName evidence="7">KPHMT</shortName>
    </alternativeName>
</protein>
<dbReference type="InterPro" id="IPR015813">
    <property type="entry name" value="Pyrv/PenolPyrv_kinase-like_dom"/>
</dbReference>
<feature type="binding site" evidence="7 9">
    <location>
        <begin position="49"/>
        <end position="50"/>
    </location>
    <ligand>
        <name>3-methyl-2-oxobutanoate</name>
        <dbReference type="ChEBI" id="CHEBI:11851"/>
    </ligand>
</feature>
<evidence type="ECO:0000256" key="4">
    <source>
        <dbReference type="ARBA" id="ARBA00022655"/>
    </source>
</evidence>
<keyword evidence="12" id="KW-1185">Reference proteome</keyword>
<keyword evidence="5 7" id="KW-0808">Transferase</keyword>
<evidence type="ECO:0000256" key="5">
    <source>
        <dbReference type="ARBA" id="ARBA00022679"/>
    </source>
</evidence>
<comment type="similarity">
    <text evidence="2 7">Belongs to the PanB family.</text>
</comment>
<feature type="binding site" evidence="7 10">
    <location>
        <position position="88"/>
    </location>
    <ligand>
        <name>Mg(2+)</name>
        <dbReference type="ChEBI" id="CHEBI:18420"/>
    </ligand>
</feature>
<comment type="cofactor">
    <cofactor evidence="7 10">
        <name>Mg(2+)</name>
        <dbReference type="ChEBI" id="CHEBI:18420"/>
    </cofactor>
    <text evidence="7 10">Binds 1 Mg(2+) ion per subunit.</text>
</comment>
<dbReference type="Proteomes" id="UP000232163">
    <property type="component" value="Unassembled WGS sequence"/>
</dbReference>
<dbReference type="GO" id="GO:0000287">
    <property type="term" value="F:magnesium ion binding"/>
    <property type="evidence" value="ECO:0007669"/>
    <property type="project" value="TreeGrafter"/>
</dbReference>
<proteinExistence type="inferred from homology"/>
<dbReference type="HAMAP" id="MF_00156">
    <property type="entry name" value="PanB"/>
    <property type="match status" value="1"/>
</dbReference>
<comment type="catalytic activity">
    <reaction evidence="7">
        <text>(6R)-5,10-methylene-5,6,7,8-tetrahydrofolate + 3-methyl-2-oxobutanoate + H2O = 2-dehydropantoate + (6S)-5,6,7,8-tetrahydrofolate</text>
        <dbReference type="Rhea" id="RHEA:11824"/>
        <dbReference type="ChEBI" id="CHEBI:11561"/>
        <dbReference type="ChEBI" id="CHEBI:11851"/>
        <dbReference type="ChEBI" id="CHEBI:15377"/>
        <dbReference type="ChEBI" id="CHEBI:15636"/>
        <dbReference type="ChEBI" id="CHEBI:57453"/>
        <dbReference type="EC" id="2.1.2.11"/>
    </reaction>
</comment>
<name>A0A2N9W3K3_9HYPH</name>
<dbReference type="FunFam" id="3.20.20.60:FF:000003">
    <property type="entry name" value="3-methyl-2-oxobutanoate hydroxymethyltransferase"/>
    <property type="match status" value="1"/>
</dbReference>
<dbReference type="GO" id="GO:0032259">
    <property type="term" value="P:methylation"/>
    <property type="evidence" value="ECO:0007669"/>
    <property type="project" value="UniProtKB-KW"/>
</dbReference>
<evidence type="ECO:0000313" key="11">
    <source>
        <dbReference type="EMBL" id="PIO46321.1"/>
    </source>
</evidence>
<feature type="binding site" evidence="7 10">
    <location>
        <position position="49"/>
    </location>
    <ligand>
        <name>Mg(2+)</name>
        <dbReference type="ChEBI" id="CHEBI:18420"/>
    </ligand>
</feature>
<organism evidence="11 12">
    <name type="scientific">Phyllobacterium zundukense</name>
    <dbReference type="NCBI Taxonomy" id="1867719"/>
    <lineage>
        <taxon>Bacteria</taxon>
        <taxon>Pseudomonadati</taxon>
        <taxon>Pseudomonadota</taxon>
        <taxon>Alphaproteobacteria</taxon>
        <taxon>Hyphomicrobiales</taxon>
        <taxon>Phyllobacteriaceae</taxon>
        <taxon>Phyllobacterium</taxon>
    </lineage>
</organism>
<keyword evidence="7" id="KW-0963">Cytoplasm</keyword>
<evidence type="ECO:0000256" key="10">
    <source>
        <dbReference type="PIRSR" id="PIRSR000388-3"/>
    </source>
</evidence>
<dbReference type="UniPathway" id="UPA00028">
    <property type="reaction ID" value="UER00003"/>
</dbReference>
<evidence type="ECO:0000256" key="7">
    <source>
        <dbReference type="HAMAP-Rule" id="MF_00156"/>
    </source>
</evidence>
<dbReference type="PANTHER" id="PTHR20881:SF0">
    <property type="entry name" value="3-METHYL-2-OXOBUTANOATE HYDROXYMETHYLTRANSFERASE"/>
    <property type="match status" value="1"/>
</dbReference>
<dbReference type="EMBL" id="MZMT01000003">
    <property type="protein sequence ID" value="PIO46321.1"/>
    <property type="molecule type" value="Genomic_DNA"/>
</dbReference>
<dbReference type="PANTHER" id="PTHR20881">
    <property type="entry name" value="3-METHYL-2-OXOBUTANOATE HYDROXYMETHYLTRANSFERASE"/>
    <property type="match status" value="1"/>
</dbReference>
<dbReference type="GO" id="GO:0003864">
    <property type="term" value="F:3-methyl-2-oxobutanoate hydroxymethyltransferase activity"/>
    <property type="evidence" value="ECO:0007669"/>
    <property type="project" value="UniProtKB-UniRule"/>
</dbReference>
<evidence type="ECO:0000313" key="12">
    <source>
        <dbReference type="Proteomes" id="UP000232163"/>
    </source>
</evidence>
<sequence length="271" mass="28869">MSQEVITRRITAPEIRGRKGGEPIVALTSYHANTARIVDNHADILLVGDSLGMVLYAMDSTLGVSLDLMIAHGRAVVRGSKRAMVVVDMPFGSYEESPAMAFRNAARVMQETGCGAIKLEGGVRMADTIRFLTERGIPVMAHIGLTPQSINTLGGFKTQGRDTALWPLIKADAQAVSAAGAFSVVLEGIVEPLAAEISREIAIPTIGIGGSKECDGQILVLEDMLGYNPKPPKFVKVYGAVGTAIDEAVKAYADDVRSRAFPGDENVYPLK</sequence>
<comment type="pathway">
    <text evidence="1 7">Cofactor biosynthesis; (R)-pantothenate biosynthesis; (R)-pantoate from 3-methyl-2-oxobutanoate: step 1/2.</text>
</comment>
<feature type="binding site" evidence="7 10">
    <location>
        <position position="120"/>
    </location>
    <ligand>
        <name>Mg(2+)</name>
        <dbReference type="ChEBI" id="CHEBI:18420"/>
    </ligand>
</feature>
<comment type="caution">
    <text evidence="11">The sequence shown here is derived from an EMBL/GenBank/DDBJ whole genome shotgun (WGS) entry which is preliminary data.</text>
</comment>
<evidence type="ECO:0000256" key="6">
    <source>
        <dbReference type="ARBA" id="ARBA00056497"/>
    </source>
</evidence>
<keyword evidence="4 7" id="KW-0566">Pantothenate biosynthesis</keyword>
<keyword evidence="11" id="KW-0489">Methyltransferase</keyword>
<dbReference type="Pfam" id="PF02548">
    <property type="entry name" value="Pantoate_transf"/>
    <property type="match status" value="1"/>
</dbReference>